<dbReference type="Pfam" id="PF00097">
    <property type="entry name" value="zf-C3HC4"/>
    <property type="match status" value="1"/>
</dbReference>
<proteinExistence type="predicted"/>
<evidence type="ECO:0000259" key="6">
    <source>
        <dbReference type="PROSITE" id="PS50908"/>
    </source>
</evidence>
<evidence type="ECO:0000256" key="3">
    <source>
        <dbReference type="ARBA" id="ARBA00022833"/>
    </source>
</evidence>
<feature type="domain" description="RING-type" evidence="5">
    <location>
        <begin position="235"/>
        <end position="292"/>
    </location>
</feature>
<evidence type="ECO:0000256" key="4">
    <source>
        <dbReference type="PROSITE-ProRule" id="PRU00175"/>
    </source>
</evidence>
<evidence type="ECO:0000256" key="1">
    <source>
        <dbReference type="ARBA" id="ARBA00022723"/>
    </source>
</evidence>
<dbReference type="Proteomes" id="UP001642540">
    <property type="component" value="Unassembled WGS sequence"/>
</dbReference>
<gene>
    <name evidence="7" type="ORF">ODALV1_LOCUS5372</name>
</gene>
<dbReference type="PANTHER" id="PTHR40237:SF1">
    <property type="entry name" value="LD44813P"/>
    <property type="match status" value="1"/>
</dbReference>
<dbReference type="SUPFAM" id="SSF57850">
    <property type="entry name" value="RING/U-box"/>
    <property type="match status" value="1"/>
</dbReference>
<feature type="domain" description="RWD" evidence="6">
    <location>
        <begin position="8"/>
        <end position="110"/>
    </location>
</feature>
<dbReference type="Gene3D" id="3.30.40.10">
    <property type="entry name" value="Zinc/RING finger domain, C3HC4 (zinc finger)"/>
    <property type="match status" value="1"/>
</dbReference>
<dbReference type="InterPro" id="IPR006575">
    <property type="entry name" value="RWD_dom"/>
</dbReference>
<organism evidence="7 8">
    <name type="scientific">Orchesella dallaii</name>
    <dbReference type="NCBI Taxonomy" id="48710"/>
    <lineage>
        <taxon>Eukaryota</taxon>
        <taxon>Metazoa</taxon>
        <taxon>Ecdysozoa</taxon>
        <taxon>Arthropoda</taxon>
        <taxon>Hexapoda</taxon>
        <taxon>Collembola</taxon>
        <taxon>Entomobryomorpha</taxon>
        <taxon>Entomobryoidea</taxon>
        <taxon>Orchesellidae</taxon>
        <taxon>Orchesellinae</taxon>
        <taxon>Orchesella</taxon>
    </lineage>
</organism>
<dbReference type="Gene3D" id="3.10.110.10">
    <property type="entry name" value="Ubiquitin Conjugating Enzyme"/>
    <property type="match status" value="1"/>
</dbReference>
<protein>
    <recommendedName>
        <fullName evidence="9">RING-type domain-containing protein</fullName>
    </recommendedName>
</protein>
<accession>A0ABP1PZ17</accession>
<sequence length="330" mass="38383">MGNLELQKELDEYKNKLQAKVPRITKVMTWSQEYVKVEISITKFRTLIMTLRFPDRYPETNLLVELTSKTLGHNLLFGLSAQCEDECKRSIGEVQILRVIQKVSKFLEEKPLCCCAEEISNIKREILKSDDAIVLKQKQSSVNLIARQGKYYYDAMFCVPDDYPEAPIRNDLNATNFSTAFQKYFQAQMTEIARQCVEPPLNKKKASHTFEKRPSLFPAVKFLVESVHRYVNEVCCGCNNKGFPEDPVNVIDESSNRYHVERLYCGHIFHLKCLVKYMKTPPFQGGKKCPSCGERIFHEKYKVPPELEEARWAHKQARQRELDEVTDFFS</sequence>
<dbReference type="PANTHER" id="PTHR40237">
    <property type="entry name" value="LD44813P"/>
    <property type="match status" value="1"/>
</dbReference>
<keyword evidence="8" id="KW-1185">Reference proteome</keyword>
<dbReference type="InterPro" id="IPR016135">
    <property type="entry name" value="UBQ-conjugating_enzyme/RWD"/>
</dbReference>
<keyword evidence="2 4" id="KW-0863">Zinc-finger</keyword>
<dbReference type="Pfam" id="PF05773">
    <property type="entry name" value="RWD"/>
    <property type="match status" value="1"/>
</dbReference>
<dbReference type="InterPro" id="IPR013083">
    <property type="entry name" value="Znf_RING/FYVE/PHD"/>
</dbReference>
<evidence type="ECO:0000259" key="5">
    <source>
        <dbReference type="PROSITE" id="PS50089"/>
    </source>
</evidence>
<keyword evidence="1" id="KW-0479">Metal-binding</keyword>
<name>A0ABP1PZ17_9HEXA</name>
<reference evidence="7 8" key="1">
    <citation type="submission" date="2024-08" db="EMBL/GenBank/DDBJ databases">
        <authorList>
            <person name="Cucini C."/>
            <person name="Frati F."/>
        </authorList>
    </citation>
    <scope>NUCLEOTIDE SEQUENCE [LARGE SCALE GENOMIC DNA]</scope>
</reference>
<dbReference type="PROSITE" id="PS50089">
    <property type="entry name" value="ZF_RING_2"/>
    <property type="match status" value="1"/>
</dbReference>
<dbReference type="PROSITE" id="PS50908">
    <property type="entry name" value="RWD"/>
    <property type="match status" value="1"/>
</dbReference>
<comment type="caution">
    <text evidence="7">The sequence shown here is derived from an EMBL/GenBank/DDBJ whole genome shotgun (WGS) entry which is preliminary data.</text>
</comment>
<dbReference type="InterPro" id="IPR018957">
    <property type="entry name" value="Znf_C3HC4_RING-type"/>
</dbReference>
<evidence type="ECO:0008006" key="9">
    <source>
        <dbReference type="Google" id="ProtNLM"/>
    </source>
</evidence>
<evidence type="ECO:0000256" key="2">
    <source>
        <dbReference type="ARBA" id="ARBA00022771"/>
    </source>
</evidence>
<dbReference type="EMBL" id="CAXLJM020000016">
    <property type="protein sequence ID" value="CAL8082990.1"/>
    <property type="molecule type" value="Genomic_DNA"/>
</dbReference>
<dbReference type="InterPro" id="IPR001841">
    <property type="entry name" value="Znf_RING"/>
</dbReference>
<keyword evidence="3" id="KW-0862">Zinc</keyword>
<evidence type="ECO:0000313" key="7">
    <source>
        <dbReference type="EMBL" id="CAL8082990.1"/>
    </source>
</evidence>
<evidence type="ECO:0000313" key="8">
    <source>
        <dbReference type="Proteomes" id="UP001642540"/>
    </source>
</evidence>